<dbReference type="Proteomes" id="UP000242754">
    <property type="component" value="Unassembled WGS sequence"/>
</dbReference>
<dbReference type="GO" id="GO:0004803">
    <property type="term" value="F:transposase activity"/>
    <property type="evidence" value="ECO:0007669"/>
    <property type="project" value="InterPro"/>
</dbReference>
<sequence>MAIQLMAFQEYIEEAQTIYLEDIREGNPQAFTRKRKTTPLALMLQMFAQKGNSQFCELLNFYENQGKPLDISTVAFYKARMNYNPKAIRLMMTDYLSMVYEENDDQLVKLNGYIVTAIDGSDIILPSTEENARKYGVAPNPKASANPVMASVSLLYDCINKLVIDTSVGPYKSSERDSASQHLHVLKETLRQPTITVFDCAYFSMRLVHQLIQDGQKFVMRMDHQNLKRYSSQLSVGQDQTFEVTFNSYQTNDYRNDRTFRATLMSTVYRL</sequence>
<dbReference type="InterPro" id="IPR002559">
    <property type="entry name" value="Transposase_11"/>
</dbReference>
<organism evidence="2 3">
    <name type="scientific">Trichococcus palustris</name>
    <dbReference type="NCBI Taxonomy" id="140314"/>
    <lineage>
        <taxon>Bacteria</taxon>
        <taxon>Bacillati</taxon>
        <taxon>Bacillota</taxon>
        <taxon>Bacilli</taxon>
        <taxon>Lactobacillales</taxon>
        <taxon>Carnobacteriaceae</taxon>
        <taxon>Trichococcus</taxon>
    </lineage>
</organism>
<reference evidence="2 3" key="1">
    <citation type="submission" date="2016-02" db="EMBL/GenBank/DDBJ databases">
        <authorList>
            <person name="Wen L."/>
            <person name="He K."/>
            <person name="Yang H."/>
        </authorList>
    </citation>
    <scope>NUCLEOTIDE SEQUENCE [LARGE SCALE GENOMIC DNA]</scope>
    <source>
        <strain evidence="2">Trichococcus palustris</strain>
    </source>
</reference>
<keyword evidence="3" id="KW-1185">Reference proteome</keyword>
<dbReference type="Pfam" id="PF01609">
    <property type="entry name" value="DDE_Tnp_1"/>
    <property type="match status" value="1"/>
</dbReference>
<feature type="domain" description="Transposase IS4-like" evidence="1">
    <location>
        <begin position="112"/>
        <end position="239"/>
    </location>
</feature>
<name>A0A143YCT5_9LACT</name>
<dbReference type="GO" id="GO:0003677">
    <property type="term" value="F:DNA binding"/>
    <property type="evidence" value="ECO:0007669"/>
    <property type="project" value="InterPro"/>
</dbReference>
<protein>
    <recommendedName>
        <fullName evidence="1">Transposase IS4-like domain-containing protein</fullName>
    </recommendedName>
</protein>
<dbReference type="GO" id="GO:0006313">
    <property type="term" value="P:DNA transposition"/>
    <property type="evidence" value="ECO:0007669"/>
    <property type="project" value="InterPro"/>
</dbReference>
<accession>A0A143YCT5</accession>
<evidence type="ECO:0000313" key="2">
    <source>
        <dbReference type="EMBL" id="CZQ87594.1"/>
    </source>
</evidence>
<evidence type="ECO:0000259" key="1">
    <source>
        <dbReference type="Pfam" id="PF01609"/>
    </source>
</evidence>
<evidence type="ECO:0000313" key="3">
    <source>
        <dbReference type="Proteomes" id="UP000242754"/>
    </source>
</evidence>
<dbReference type="InterPro" id="IPR012337">
    <property type="entry name" value="RNaseH-like_sf"/>
</dbReference>
<dbReference type="EMBL" id="FJNE01000002">
    <property type="protein sequence ID" value="CZQ87594.1"/>
    <property type="molecule type" value="Genomic_DNA"/>
</dbReference>
<dbReference type="SUPFAM" id="SSF53098">
    <property type="entry name" value="Ribonuclease H-like"/>
    <property type="match status" value="1"/>
</dbReference>
<gene>
    <name evidence="2" type="ORF">Tpal_918</name>
</gene>
<proteinExistence type="predicted"/>
<dbReference type="STRING" id="140314.SAMN04488076_10540"/>
<dbReference type="AlphaFoldDB" id="A0A143YCT5"/>